<gene>
    <name evidence="18" type="ORF">BS47DRAFT_1486754</name>
</gene>
<evidence type="ECO:0000256" key="3">
    <source>
        <dbReference type="ARBA" id="ARBA00022525"/>
    </source>
</evidence>
<dbReference type="OrthoDB" id="6509975at2759"/>
<dbReference type="EMBL" id="MU128997">
    <property type="protein sequence ID" value="KAF9511712.1"/>
    <property type="molecule type" value="Genomic_DNA"/>
</dbReference>
<accession>A0A9P6AU38</accession>
<feature type="disulfide bond" evidence="17">
    <location>
        <begin position="269"/>
        <end position="283"/>
    </location>
</feature>
<keyword evidence="3" id="KW-0964">Secreted</keyword>
<dbReference type="AlphaFoldDB" id="A0A9P6AU38"/>
<evidence type="ECO:0000256" key="11">
    <source>
        <dbReference type="ARBA" id="ARBA00043721"/>
    </source>
</evidence>
<comment type="catalytic activity">
    <reaction evidence="11">
        <text>1D-myo-inositol 1,2,6-trisphosphate + H2O = 1D-myo-inositol 1,2-bisphosphate + phosphate</text>
        <dbReference type="Rhea" id="RHEA:77131"/>
        <dbReference type="ChEBI" id="CHEBI:15377"/>
        <dbReference type="ChEBI" id="CHEBI:43474"/>
        <dbReference type="ChEBI" id="CHEBI:195537"/>
        <dbReference type="ChEBI" id="CHEBI:195539"/>
    </reaction>
    <physiologicalReaction direction="left-to-right" evidence="11">
        <dbReference type="Rhea" id="RHEA:77132"/>
    </physiologicalReaction>
</comment>
<dbReference type="Gene3D" id="3.40.50.1240">
    <property type="entry name" value="Phosphoglycerate mutase-like"/>
    <property type="match status" value="1"/>
</dbReference>
<dbReference type="Proteomes" id="UP000886523">
    <property type="component" value="Unassembled WGS sequence"/>
</dbReference>
<evidence type="ECO:0000256" key="13">
    <source>
        <dbReference type="ARBA" id="ARBA00043788"/>
    </source>
</evidence>
<feature type="active site" description="Proton donor" evidence="16">
    <location>
        <position position="365"/>
    </location>
</feature>
<dbReference type="PANTHER" id="PTHR20963">
    <property type="entry name" value="MULTIPLE INOSITOL POLYPHOSPHATE PHOSPHATASE-RELATED"/>
    <property type="match status" value="1"/>
</dbReference>
<dbReference type="SUPFAM" id="SSF53254">
    <property type="entry name" value="Phosphoglycerate mutase-like"/>
    <property type="match status" value="1"/>
</dbReference>
<dbReference type="InterPro" id="IPR016274">
    <property type="entry name" value="Histidine_acid_Pase_euk"/>
</dbReference>
<dbReference type="InterPro" id="IPR033379">
    <property type="entry name" value="Acid_Pase_AS"/>
</dbReference>
<comment type="subunit">
    <text evidence="2">Monomer.</text>
</comment>
<evidence type="ECO:0000256" key="5">
    <source>
        <dbReference type="ARBA" id="ARBA00023157"/>
    </source>
</evidence>
<sequence>MINWTKCFPVFDVSGGCHLFYILAIFSVTTRAAPQKVFVSGGPHVDNSTLDIVPPYIGHHLGQDSPYFPADNYIRGPDECTLRQVNMIYRHGARFPTERVGRELQQTLAKLKAADKFASPDFEFLRNYTYSFGEYTLLPYGAKEHTLAGAVAFERYGHLVFNNTTRIPPFIRATDASRVMDSAGNWSAGFIDASPSTIEFTPPLIIPRTPEFNNTLDNHNCPAITKTIAVKAQASYSSTFIPPITSRLNSLAPGAALTDVDTVHLFRFCAFDSVVIEATSPFCRLFSKDEFRAYEYYQDLGKYYFTGYGNPLGPVQGIGYVNELLARLTSTPVNTLIDSNINRTLDGSHATFPLDRTLYVDFSHDNQITAIVSAMGLHKPGEDLPTSHPVKDSPWVYSRIAPFAGRLVVEKYSCPGSVLSTGDGRDTLKDGEWVRILNSDVVLPQPGCSRWWAAAGLCELGAFVESQAFSRNTEAVDAWAKCFAM</sequence>
<dbReference type="PROSITE" id="PS00616">
    <property type="entry name" value="HIS_ACID_PHOSPHAT_1"/>
    <property type="match status" value="1"/>
</dbReference>
<evidence type="ECO:0000256" key="12">
    <source>
        <dbReference type="ARBA" id="ARBA00043748"/>
    </source>
</evidence>
<feature type="disulfide bond" evidence="17">
    <location>
        <begin position="80"/>
        <end position="414"/>
    </location>
</feature>
<dbReference type="GO" id="GO:0003993">
    <property type="term" value="F:acid phosphatase activity"/>
    <property type="evidence" value="ECO:0007669"/>
    <property type="project" value="TreeGrafter"/>
</dbReference>
<keyword evidence="5 17" id="KW-1015">Disulfide bond</keyword>
<evidence type="ECO:0000256" key="2">
    <source>
        <dbReference type="ARBA" id="ARBA00011245"/>
    </source>
</evidence>
<comment type="catalytic activity">
    <reaction evidence="10">
        <text>1D-myo-inositol 1,2-bisphosphate + H2O = 1D-myo-inositol 2-phosphate + phosphate</text>
        <dbReference type="Rhea" id="RHEA:77135"/>
        <dbReference type="ChEBI" id="CHEBI:15377"/>
        <dbReference type="ChEBI" id="CHEBI:43474"/>
        <dbReference type="ChEBI" id="CHEBI:84142"/>
        <dbReference type="ChEBI" id="CHEBI:195539"/>
    </reaction>
    <physiologicalReaction direction="left-to-right" evidence="10">
        <dbReference type="Rhea" id="RHEA:77136"/>
    </physiologicalReaction>
</comment>
<dbReference type="PIRSF" id="PIRSF000894">
    <property type="entry name" value="Acid_phosphatase"/>
    <property type="match status" value="1"/>
</dbReference>
<dbReference type="InterPro" id="IPR029033">
    <property type="entry name" value="His_PPase_superfam"/>
</dbReference>
<keyword evidence="6" id="KW-0325">Glycoprotein</keyword>
<evidence type="ECO:0000256" key="7">
    <source>
        <dbReference type="ARBA" id="ARBA00041857"/>
    </source>
</evidence>
<dbReference type="CDD" id="cd07061">
    <property type="entry name" value="HP_HAP_like"/>
    <property type="match status" value="1"/>
</dbReference>
<feature type="active site" description="Nucleophile" evidence="16">
    <location>
        <position position="91"/>
    </location>
</feature>
<comment type="subcellular location">
    <subcellularLocation>
        <location evidence="1">Secreted</location>
    </subcellularLocation>
</comment>
<evidence type="ECO:0000256" key="14">
    <source>
        <dbReference type="ARBA" id="ARBA00044106"/>
    </source>
</evidence>
<evidence type="ECO:0000256" key="17">
    <source>
        <dbReference type="PIRSR" id="PIRSR000894-2"/>
    </source>
</evidence>
<dbReference type="PROSITE" id="PS00778">
    <property type="entry name" value="HIS_ACID_PHOSPHAT_2"/>
    <property type="match status" value="1"/>
</dbReference>
<dbReference type="InterPro" id="IPR000560">
    <property type="entry name" value="His_Pase_clade-2"/>
</dbReference>
<reference evidence="18" key="1">
    <citation type="journal article" date="2020" name="Nat. Commun.">
        <title>Large-scale genome sequencing of mycorrhizal fungi provides insights into the early evolution of symbiotic traits.</title>
        <authorList>
            <person name="Miyauchi S."/>
            <person name="Kiss E."/>
            <person name="Kuo A."/>
            <person name="Drula E."/>
            <person name="Kohler A."/>
            <person name="Sanchez-Garcia M."/>
            <person name="Morin E."/>
            <person name="Andreopoulos B."/>
            <person name="Barry K.W."/>
            <person name="Bonito G."/>
            <person name="Buee M."/>
            <person name="Carver A."/>
            <person name="Chen C."/>
            <person name="Cichocki N."/>
            <person name="Clum A."/>
            <person name="Culley D."/>
            <person name="Crous P.W."/>
            <person name="Fauchery L."/>
            <person name="Girlanda M."/>
            <person name="Hayes R.D."/>
            <person name="Keri Z."/>
            <person name="LaButti K."/>
            <person name="Lipzen A."/>
            <person name="Lombard V."/>
            <person name="Magnuson J."/>
            <person name="Maillard F."/>
            <person name="Murat C."/>
            <person name="Nolan M."/>
            <person name="Ohm R.A."/>
            <person name="Pangilinan J."/>
            <person name="Pereira M.F."/>
            <person name="Perotto S."/>
            <person name="Peter M."/>
            <person name="Pfister S."/>
            <person name="Riley R."/>
            <person name="Sitrit Y."/>
            <person name="Stielow J.B."/>
            <person name="Szollosi G."/>
            <person name="Zifcakova L."/>
            <person name="Stursova M."/>
            <person name="Spatafora J.W."/>
            <person name="Tedersoo L."/>
            <person name="Vaario L.M."/>
            <person name="Yamada A."/>
            <person name="Yan M."/>
            <person name="Wang P."/>
            <person name="Xu J."/>
            <person name="Bruns T."/>
            <person name="Baldrian P."/>
            <person name="Vilgalys R."/>
            <person name="Dunand C."/>
            <person name="Henrissat B."/>
            <person name="Grigoriev I.V."/>
            <person name="Hibbett D."/>
            <person name="Nagy L.G."/>
            <person name="Martin F.M."/>
        </authorList>
    </citation>
    <scope>NUCLEOTIDE SEQUENCE</scope>
    <source>
        <strain evidence="18">UP504</strain>
    </source>
</reference>
<keyword evidence="19" id="KW-1185">Reference proteome</keyword>
<evidence type="ECO:0000256" key="15">
    <source>
        <dbReference type="ARBA" id="ARBA00044262"/>
    </source>
</evidence>
<evidence type="ECO:0000256" key="10">
    <source>
        <dbReference type="ARBA" id="ARBA00043675"/>
    </source>
</evidence>
<evidence type="ECO:0000256" key="16">
    <source>
        <dbReference type="PIRSR" id="PIRSR000894-1"/>
    </source>
</evidence>
<proteinExistence type="predicted"/>
<dbReference type="GO" id="GO:0005576">
    <property type="term" value="C:extracellular region"/>
    <property type="evidence" value="ECO:0007669"/>
    <property type="project" value="UniProtKB-SubCell"/>
</dbReference>
<comment type="catalytic activity">
    <reaction evidence="13">
        <text>1D-myo-inositol hexakisphosphate + H2O = 1D-myo-inositol 1,2,4,5,6-pentakisphosphate + phosphate</text>
        <dbReference type="Rhea" id="RHEA:16989"/>
        <dbReference type="ChEBI" id="CHEBI:15377"/>
        <dbReference type="ChEBI" id="CHEBI:43474"/>
        <dbReference type="ChEBI" id="CHEBI:57798"/>
        <dbReference type="ChEBI" id="CHEBI:58130"/>
        <dbReference type="EC" id="3.1.3.8"/>
    </reaction>
    <physiologicalReaction direction="left-to-right" evidence="13">
        <dbReference type="Rhea" id="RHEA:16990"/>
    </physiologicalReaction>
</comment>
<evidence type="ECO:0000256" key="6">
    <source>
        <dbReference type="ARBA" id="ARBA00023180"/>
    </source>
</evidence>
<feature type="disulfide bond" evidence="17">
    <location>
        <begin position="448"/>
        <end position="458"/>
    </location>
</feature>
<evidence type="ECO:0000256" key="9">
    <source>
        <dbReference type="ARBA" id="ARBA00043670"/>
    </source>
</evidence>
<evidence type="ECO:0000313" key="18">
    <source>
        <dbReference type="EMBL" id="KAF9511712.1"/>
    </source>
</evidence>
<evidence type="ECO:0000313" key="19">
    <source>
        <dbReference type="Proteomes" id="UP000886523"/>
    </source>
</evidence>
<comment type="caution">
    <text evidence="18">The sequence shown here is derived from an EMBL/GenBank/DDBJ whole genome shotgun (WGS) entry which is preliminary data.</text>
</comment>
<dbReference type="GO" id="GO:0016158">
    <property type="term" value="F:inositol hexakisphosphate 3-phosphatase activity"/>
    <property type="evidence" value="ECO:0007669"/>
    <property type="project" value="UniProtKB-EC"/>
</dbReference>
<evidence type="ECO:0000256" key="8">
    <source>
        <dbReference type="ARBA" id="ARBA00042300"/>
    </source>
</evidence>
<dbReference type="PANTHER" id="PTHR20963:SF24">
    <property type="entry name" value="3-PHYTASE B"/>
    <property type="match status" value="1"/>
</dbReference>
<comment type="catalytic activity">
    <reaction evidence="12">
        <text>1D-myo-inositol 1,2,4,5,6-pentakisphosphate + H2O = 1D-myo-inositol 1,2,5,6-tetrakisphosphate + phosphate</text>
        <dbReference type="Rhea" id="RHEA:77115"/>
        <dbReference type="ChEBI" id="CHEBI:15377"/>
        <dbReference type="ChEBI" id="CHEBI:43474"/>
        <dbReference type="ChEBI" id="CHEBI:57798"/>
        <dbReference type="ChEBI" id="CHEBI:195535"/>
    </reaction>
    <physiologicalReaction direction="left-to-right" evidence="12">
        <dbReference type="Rhea" id="RHEA:77116"/>
    </physiologicalReaction>
</comment>
<evidence type="ECO:0000256" key="1">
    <source>
        <dbReference type="ARBA" id="ARBA00004613"/>
    </source>
</evidence>
<protein>
    <recommendedName>
        <fullName evidence="14">Phytase A</fullName>
    </recommendedName>
    <alternativeName>
        <fullName evidence="15">Histidine acid phosphatase phyA</fullName>
    </alternativeName>
    <alternativeName>
        <fullName evidence="8">Myo-inositol hexakisphosphate phosphohydrolase A</fullName>
    </alternativeName>
    <alternativeName>
        <fullName evidence="7">Myo-inositol-hexaphosphate 3-phosphohydrolase A</fullName>
    </alternativeName>
</protein>
<keyword evidence="4" id="KW-0378">Hydrolase</keyword>
<organism evidence="18 19">
    <name type="scientific">Hydnum rufescens UP504</name>
    <dbReference type="NCBI Taxonomy" id="1448309"/>
    <lineage>
        <taxon>Eukaryota</taxon>
        <taxon>Fungi</taxon>
        <taxon>Dikarya</taxon>
        <taxon>Basidiomycota</taxon>
        <taxon>Agaricomycotina</taxon>
        <taxon>Agaricomycetes</taxon>
        <taxon>Cantharellales</taxon>
        <taxon>Hydnaceae</taxon>
        <taxon>Hydnum</taxon>
    </lineage>
</organism>
<evidence type="ECO:0000256" key="4">
    <source>
        <dbReference type="ARBA" id="ARBA00022801"/>
    </source>
</evidence>
<dbReference type="Pfam" id="PF00328">
    <property type="entry name" value="His_Phos_2"/>
    <property type="match status" value="1"/>
</dbReference>
<name>A0A9P6AU38_9AGAM</name>
<comment type="catalytic activity">
    <reaction evidence="9">
        <text>1D-myo-inositol 1,2,5,6-tetrakisphosphate + H2O = 1D-myo-inositol 1,2,6-trisphosphate + phosphate</text>
        <dbReference type="Rhea" id="RHEA:77119"/>
        <dbReference type="ChEBI" id="CHEBI:15377"/>
        <dbReference type="ChEBI" id="CHEBI:43474"/>
        <dbReference type="ChEBI" id="CHEBI:195535"/>
        <dbReference type="ChEBI" id="CHEBI:195537"/>
    </reaction>
    <physiologicalReaction direction="left-to-right" evidence="9">
        <dbReference type="Rhea" id="RHEA:77120"/>
    </physiologicalReaction>
</comment>